<keyword evidence="2 4" id="KW-0032">Aminotransferase</keyword>
<comment type="similarity">
    <text evidence="2">Belongs to the class-I pyridoxal-phosphate-dependent aminotransferase family.</text>
</comment>
<dbReference type="Gene3D" id="3.90.1150.10">
    <property type="entry name" value="Aspartate Aminotransferase, domain 1"/>
    <property type="match status" value="1"/>
</dbReference>
<evidence type="ECO:0000313" key="5">
    <source>
        <dbReference type="Proteomes" id="UP001049518"/>
    </source>
</evidence>
<dbReference type="InterPro" id="IPR050478">
    <property type="entry name" value="Ethylene_sulfur-biosynth"/>
</dbReference>
<evidence type="ECO:0000256" key="1">
    <source>
        <dbReference type="ARBA" id="ARBA00022898"/>
    </source>
</evidence>
<gene>
    <name evidence="4" type="ORF">AGRA3207_003335</name>
</gene>
<dbReference type="EC" id="2.6.1.-" evidence="2"/>
<dbReference type="EMBL" id="CP059572">
    <property type="protein sequence ID" value="QXJ22346.1"/>
    <property type="molecule type" value="Genomic_DNA"/>
</dbReference>
<dbReference type="InterPro" id="IPR004838">
    <property type="entry name" value="NHTrfase_class1_PyrdxlP-BS"/>
</dbReference>
<dbReference type="CDD" id="cd00609">
    <property type="entry name" value="AAT_like"/>
    <property type="match status" value="1"/>
</dbReference>
<keyword evidence="1" id="KW-0663">Pyridoxal phosphate</keyword>
<sequence>MTENGIGAEEPSEGTASSLLGQVLRIADAEQRIAAFHEVTGRPVVNLAIADNVLPYPSLKSHVLDKARVEMDDVRYKSPPYGLKDLRKHVTDLLHETFSPRIDADSDVCATAGVSGALESLAFALLHTGALEPGDGVMVPVPCWQGFRWCFEQRPGLRLVPVAPKIEFELTLQDVKDAYDREPRPPKLLVLTNPQNPLGVNFSRQLLNDICTWAMTKPDLHLVTDEIYAHSQIEGADPPFTTVLSLDLYEAHTDRIHLVWGLGKDFGLSGFRVGFLISKSKAVQDAVKGGGGRSPMAWFGPLDSLKNAYIRLLFPDGSQKPEWYPRALMQEYKKLLTQAHRQIAKELETQEIPYYGEGEPGRNPAQFFLLDLRPYLQRVPPAGSIAFPNLFPEIDDAEARLAAWIAGEANVQILPGQTQMCPQPGYFRLCYTAYPPDQVCEAVRAIRAALNKLPHTA</sequence>
<dbReference type="PANTHER" id="PTHR43795">
    <property type="entry name" value="BIFUNCTIONAL ASPARTATE AMINOTRANSFERASE AND GLUTAMATE/ASPARTATE-PREPHENATE AMINOTRANSFERASE-RELATED"/>
    <property type="match status" value="1"/>
</dbReference>
<dbReference type="RefSeq" id="WP_231335574.1">
    <property type="nucleotide sequence ID" value="NZ_CP059572.1"/>
</dbReference>
<protein>
    <recommendedName>
        <fullName evidence="2">Aminotransferase</fullName>
        <ecNumber evidence="2">2.6.1.-</ecNumber>
    </recommendedName>
</protein>
<reference evidence="4" key="1">
    <citation type="submission" date="2020-07" db="EMBL/GenBank/DDBJ databases">
        <authorList>
            <person name="Tarantini F.S."/>
            <person name="Hong K.W."/>
            <person name="Chan K.G."/>
        </authorList>
    </citation>
    <scope>NUCLEOTIDE SEQUENCE</scope>
    <source>
        <strain evidence="4">32-07</strain>
    </source>
</reference>
<dbReference type="InterPro" id="IPR015424">
    <property type="entry name" value="PyrdxlP-dep_Trfase"/>
</dbReference>
<dbReference type="GO" id="GO:0008483">
    <property type="term" value="F:transaminase activity"/>
    <property type="evidence" value="ECO:0007669"/>
    <property type="project" value="UniProtKB-KW"/>
</dbReference>
<feature type="domain" description="Aminotransferase class I/classII large" evidence="3">
    <location>
        <begin position="45"/>
        <end position="446"/>
    </location>
</feature>
<proteinExistence type="inferred from homology"/>
<dbReference type="PROSITE" id="PS00105">
    <property type="entry name" value="AA_TRANSFER_CLASS_1"/>
    <property type="match status" value="1"/>
</dbReference>
<comment type="cofactor">
    <cofactor evidence="2">
        <name>pyridoxal 5'-phosphate</name>
        <dbReference type="ChEBI" id="CHEBI:597326"/>
    </cofactor>
</comment>
<name>A0ABX8QVE2_9ACTN</name>
<dbReference type="PANTHER" id="PTHR43795:SF39">
    <property type="entry name" value="AMINOTRANSFERASE CLASS I_CLASSII DOMAIN-CONTAINING PROTEIN"/>
    <property type="match status" value="1"/>
</dbReference>
<dbReference type="InterPro" id="IPR004839">
    <property type="entry name" value="Aminotransferase_I/II_large"/>
</dbReference>
<dbReference type="InterPro" id="IPR015422">
    <property type="entry name" value="PyrdxlP-dep_Trfase_small"/>
</dbReference>
<dbReference type="Proteomes" id="UP001049518">
    <property type="component" value="Chromosome"/>
</dbReference>
<dbReference type="Pfam" id="PF00155">
    <property type="entry name" value="Aminotran_1_2"/>
    <property type="match status" value="1"/>
</dbReference>
<dbReference type="SUPFAM" id="SSF53383">
    <property type="entry name" value="PLP-dependent transferases"/>
    <property type="match status" value="1"/>
</dbReference>
<dbReference type="PRINTS" id="PR00753">
    <property type="entry name" value="ACCSYNTHASE"/>
</dbReference>
<organism evidence="4 5">
    <name type="scientific">Actinomadura graeca</name>
    <dbReference type="NCBI Taxonomy" id="2750812"/>
    <lineage>
        <taxon>Bacteria</taxon>
        <taxon>Bacillati</taxon>
        <taxon>Actinomycetota</taxon>
        <taxon>Actinomycetes</taxon>
        <taxon>Streptosporangiales</taxon>
        <taxon>Thermomonosporaceae</taxon>
        <taxon>Actinomadura</taxon>
    </lineage>
</organism>
<keyword evidence="5" id="KW-1185">Reference proteome</keyword>
<dbReference type="InterPro" id="IPR015421">
    <property type="entry name" value="PyrdxlP-dep_Trfase_major"/>
</dbReference>
<evidence type="ECO:0000313" key="4">
    <source>
        <dbReference type="EMBL" id="QXJ22346.1"/>
    </source>
</evidence>
<evidence type="ECO:0000256" key="2">
    <source>
        <dbReference type="RuleBase" id="RU000481"/>
    </source>
</evidence>
<dbReference type="Gene3D" id="3.40.640.10">
    <property type="entry name" value="Type I PLP-dependent aspartate aminotransferase-like (Major domain)"/>
    <property type="match status" value="1"/>
</dbReference>
<accession>A0ABX8QVE2</accession>
<keyword evidence="2" id="KW-0808">Transferase</keyword>
<evidence type="ECO:0000259" key="3">
    <source>
        <dbReference type="Pfam" id="PF00155"/>
    </source>
</evidence>